<dbReference type="PATRIC" id="fig|913075.3.peg.1081"/>
<proteinExistence type="predicted"/>
<evidence type="ECO:0000313" key="2">
    <source>
        <dbReference type="Proteomes" id="UP000003532"/>
    </source>
</evidence>
<protein>
    <submittedName>
        <fullName evidence="1">Uncharacterized protein</fullName>
    </submittedName>
</protein>
<reference evidence="1 2" key="1">
    <citation type="journal article" date="2011" name="BMC Genomics">
        <title>Genome sequencing reveals diversification of virulence factor content and possible host adaptation in distinct subpopulations of Salmonella enterica.</title>
        <authorList>
            <person name="den Bakker H.C."/>
            <person name="Moreno Switt A.I."/>
            <person name="Govoni G."/>
            <person name="Cummings C.A."/>
            <person name="Ranieri M.L."/>
            <person name="Degoricija L."/>
            <person name="Hoelzer K."/>
            <person name="Rodriguez-Rivera L.D."/>
            <person name="Brown S."/>
            <person name="Bolchacova E."/>
            <person name="Furtado M.R."/>
            <person name="Wiedmann M."/>
        </authorList>
    </citation>
    <scope>NUCLEOTIDE SEQUENCE [LARGE SCALE GENOMIC DNA]</scope>
    <source>
        <strain evidence="1 2">R8-3668</strain>
    </source>
</reference>
<dbReference type="EMBL" id="AFCO01000491">
    <property type="protein sequence ID" value="EHC60485.1"/>
    <property type="molecule type" value="Genomic_DNA"/>
</dbReference>
<accession>G5NAD0</accession>
<dbReference type="Proteomes" id="UP000003532">
    <property type="component" value="Unassembled WGS sequence"/>
</dbReference>
<name>G5NAD0_SALET</name>
<sequence length="37" mass="4245">MRGSLNTSLMGANNDYRQQIRICQEKGYFPGNGYETM</sequence>
<evidence type="ECO:0000313" key="1">
    <source>
        <dbReference type="EMBL" id="EHC60485.1"/>
    </source>
</evidence>
<organism evidence="1 2">
    <name type="scientific">Salmonella enterica subsp. enterica serovar Inverness str. R8-3668</name>
    <dbReference type="NCBI Taxonomy" id="913075"/>
    <lineage>
        <taxon>Bacteria</taxon>
        <taxon>Pseudomonadati</taxon>
        <taxon>Pseudomonadota</taxon>
        <taxon>Gammaproteobacteria</taxon>
        <taxon>Enterobacterales</taxon>
        <taxon>Enterobacteriaceae</taxon>
        <taxon>Salmonella</taxon>
    </lineage>
</organism>
<dbReference type="AlphaFoldDB" id="G5NAD0"/>
<dbReference type="BioCyc" id="SENT913075:G120P-3329-MONOMER"/>
<gene>
    <name evidence="1" type="ORF">LTSEINV_1407</name>
</gene>
<comment type="caution">
    <text evidence="1">The sequence shown here is derived from an EMBL/GenBank/DDBJ whole genome shotgun (WGS) entry which is preliminary data.</text>
</comment>